<evidence type="ECO:0000313" key="2">
    <source>
        <dbReference type="Proteomes" id="UP000010792"/>
    </source>
</evidence>
<dbReference type="Proteomes" id="UP000010792">
    <property type="component" value="Plasmid NT26_p1"/>
</dbReference>
<reference evidence="1 2" key="1">
    <citation type="journal article" date="2013" name="Genome Biol. Evol.">
        <title>Life in an arsenic-containing gold mine: genome and physiology of the autotrophic arsenite-oxidizing bacterium rhizobium sp. NT-26.</title>
        <authorList>
            <person name="Andres J."/>
            <person name="Arsene-Ploetze F."/>
            <person name="Barbe V."/>
            <person name="Brochier-Armanet C."/>
            <person name="Cleiss-Arnold J."/>
            <person name="Coppee J.Y."/>
            <person name="Dillies M.A."/>
            <person name="Geist"/>
            <person name="L"/>
            <person name="Joublin A."/>
            <person name="Koechler S."/>
            <person name="Lassalle F."/>
            <person name="Marchal M."/>
            <person name="Medigue C."/>
            <person name="Muller D."/>
            <person name="Nesme X."/>
            <person name="Plewniak F."/>
            <person name="Proux C."/>
            <person name="Ramirez-Bahena M.H."/>
            <person name="Schenowitz C."/>
            <person name="Sismeiro O."/>
            <person name="Vallenet D."/>
            <person name="Santini J.M."/>
            <person name="Bertin P.N."/>
        </authorList>
    </citation>
    <scope>NUCLEOTIDE SEQUENCE [LARGE SCALE GENOMIC DNA]</scope>
    <source>
        <strain evidence="1 2">NT-26</strain>
        <plasmid evidence="1">NT26_p1</plasmid>
    </source>
</reference>
<dbReference type="AlphaFoldDB" id="L0NN19"/>
<dbReference type="KEGG" id="rht:NT26_p10267"/>
<protein>
    <submittedName>
        <fullName evidence="1">Uncharacterized protein</fullName>
    </submittedName>
</protein>
<sequence length="66" mass="7221">MIFGVGTTGAPCTVQVQMATAQMGPLLLSGIYLPGMERGPTCVPSMPDLEHTRMEHHEQDHEQIFP</sequence>
<geneLocation type="plasmid" evidence="1 2">
    <name>NT26_p1</name>
</geneLocation>
<name>L0NN19_9HYPH</name>
<dbReference type="EMBL" id="FO082821">
    <property type="protein sequence ID" value="CCF22289.1"/>
    <property type="molecule type" value="Genomic_DNA"/>
</dbReference>
<organism evidence="1 2">
    <name type="scientific">Pseudorhizobium banfieldiae</name>
    <dbReference type="NCBI Taxonomy" id="1125847"/>
    <lineage>
        <taxon>Bacteria</taxon>
        <taxon>Pseudomonadati</taxon>
        <taxon>Pseudomonadota</taxon>
        <taxon>Alphaproteobacteria</taxon>
        <taxon>Hyphomicrobiales</taxon>
        <taxon>Rhizobiaceae</taxon>
        <taxon>Rhizobium/Agrobacterium group</taxon>
        <taxon>Pseudorhizobium</taxon>
    </lineage>
</organism>
<accession>L0NN19</accession>
<proteinExistence type="predicted"/>
<keyword evidence="2" id="KW-1185">Reference proteome</keyword>
<gene>
    <name evidence="1" type="ORF">NT26_p10267</name>
</gene>
<keyword evidence="1" id="KW-0614">Plasmid</keyword>
<evidence type="ECO:0000313" key="1">
    <source>
        <dbReference type="EMBL" id="CCF22289.1"/>
    </source>
</evidence>